<dbReference type="EMBL" id="JAHRHJ020000006">
    <property type="protein sequence ID" value="KAH9310905.1"/>
    <property type="molecule type" value="Genomic_DNA"/>
</dbReference>
<dbReference type="CDD" id="cd22162">
    <property type="entry name" value="F-box_AtSKIP3-like"/>
    <property type="match status" value="1"/>
</dbReference>
<protein>
    <recommendedName>
        <fullName evidence="1">F-box domain-containing protein</fullName>
    </recommendedName>
</protein>
<evidence type="ECO:0000259" key="1">
    <source>
        <dbReference type="PROSITE" id="PS50181"/>
    </source>
</evidence>
<dbReference type="PANTHER" id="PTHR31960">
    <property type="entry name" value="F-BOX PROTEIN PP2-A15"/>
    <property type="match status" value="1"/>
</dbReference>
<dbReference type="InterPro" id="IPR036047">
    <property type="entry name" value="F-box-like_dom_sf"/>
</dbReference>
<dbReference type="Pfam" id="PF14299">
    <property type="entry name" value="PP2"/>
    <property type="match status" value="1"/>
</dbReference>
<keyword evidence="3" id="KW-1185">Reference proteome</keyword>
<dbReference type="SUPFAM" id="SSF81383">
    <property type="entry name" value="F-box domain"/>
    <property type="match status" value="1"/>
</dbReference>
<evidence type="ECO:0000313" key="3">
    <source>
        <dbReference type="Proteomes" id="UP000824469"/>
    </source>
</evidence>
<sequence length="133" mass="15442">MGENQDRVLLTLGDLPESCLSRILELTTSKDIGRIQVLSHAFKSAGESDFVWEKMFPPQCRQLLERACEPLRFNSKKELYLRLCKPVSIDNGTKKFWLDQATGKLCFMLSARDLAITWGDDNRYWHWISRDDS</sequence>
<feature type="domain" description="F-box" evidence="1">
    <location>
        <begin position="9"/>
        <end position="55"/>
    </location>
</feature>
<reference evidence="2 3" key="1">
    <citation type="journal article" date="2021" name="Nat. Plants">
        <title>The Taxus genome provides insights into paclitaxel biosynthesis.</title>
        <authorList>
            <person name="Xiong X."/>
            <person name="Gou J."/>
            <person name="Liao Q."/>
            <person name="Li Y."/>
            <person name="Zhou Q."/>
            <person name="Bi G."/>
            <person name="Li C."/>
            <person name="Du R."/>
            <person name="Wang X."/>
            <person name="Sun T."/>
            <person name="Guo L."/>
            <person name="Liang H."/>
            <person name="Lu P."/>
            <person name="Wu Y."/>
            <person name="Zhang Z."/>
            <person name="Ro D.K."/>
            <person name="Shang Y."/>
            <person name="Huang S."/>
            <person name="Yan J."/>
        </authorList>
    </citation>
    <scope>NUCLEOTIDE SEQUENCE [LARGE SCALE GENOMIC DNA]</scope>
    <source>
        <strain evidence="2">Ta-2019</strain>
    </source>
</reference>
<name>A0AA38FWC0_TAXCH</name>
<proteinExistence type="predicted"/>
<dbReference type="PANTHER" id="PTHR31960:SF2">
    <property type="entry name" value="F-BOX PROTEIN PP2-A15"/>
    <property type="match status" value="1"/>
</dbReference>
<dbReference type="Proteomes" id="UP000824469">
    <property type="component" value="Unassembled WGS sequence"/>
</dbReference>
<dbReference type="AlphaFoldDB" id="A0AA38FWC0"/>
<dbReference type="PROSITE" id="PS50181">
    <property type="entry name" value="FBOX"/>
    <property type="match status" value="1"/>
</dbReference>
<comment type="caution">
    <text evidence="2">The sequence shown here is derived from an EMBL/GenBank/DDBJ whole genome shotgun (WGS) entry which is preliminary data.</text>
</comment>
<feature type="non-terminal residue" evidence="2">
    <location>
        <position position="133"/>
    </location>
</feature>
<gene>
    <name evidence="2" type="ORF">KI387_025940</name>
</gene>
<organism evidence="2 3">
    <name type="scientific">Taxus chinensis</name>
    <name type="common">Chinese yew</name>
    <name type="synonym">Taxus wallichiana var. chinensis</name>
    <dbReference type="NCBI Taxonomy" id="29808"/>
    <lineage>
        <taxon>Eukaryota</taxon>
        <taxon>Viridiplantae</taxon>
        <taxon>Streptophyta</taxon>
        <taxon>Embryophyta</taxon>
        <taxon>Tracheophyta</taxon>
        <taxon>Spermatophyta</taxon>
        <taxon>Pinopsida</taxon>
        <taxon>Pinidae</taxon>
        <taxon>Conifers II</taxon>
        <taxon>Cupressales</taxon>
        <taxon>Taxaceae</taxon>
        <taxon>Taxus</taxon>
    </lineage>
</organism>
<dbReference type="InterPro" id="IPR025886">
    <property type="entry name" value="PP2-like"/>
</dbReference>
<accession>A0AA38FWC0</accession>
<dbReference type="InterPro" id="IPR001810">
    <property type="entry name" value="F-box_dom"/>
</dbReference>
<evidence type="ECO:0000313" key="2">
    <source>
        <dbReference type="EMBL" id="KAH9310905.1"/>
    </source>
</evidence>
<dbReference type="OMA" id="FIPRKLM"/>